<evidence type="ECO:0000256" key="2">
    <source>
        <dbReference type="ARBA" id="ARBA00001946"/>
    </source>
</evidence>
<evidence type="ECO:0000259" key="14">
    <source>
        <dbReference type="Pfam" id="PF00316"/>
    </source>
</evidence>
<dbReference type="CDD" id="cd00354">
    <property type="entry name" value="FBPase"/>
    <property type="match status" value="1"/>
</dbReference>
<dbReference type="InterPro" id="IPR028343">
    <property type="entry name" value="FBPtase"/>
</dbReference>
<dbReference type="FunFam" id="3.40.190.80:FF:000001">
    <property type="entry name" value="Fructose-1,6-bisphosphatase class 1"/>
    <property type="match status" value="1"/>
</dbReference>
<dbReference type="Gene3D" id="3.30.540.10">
    <property type="entry name" value="Fructose-1,6-Bisphosphatase, subunit A, domain 1"/>
    <property type="match status" value="1"/>
</dbReference>
<keyword evidence="7 13" id="KW-0378">Hydrolase</keyword>
<keyword evidence="6" id="KW-0479">Metal-binding</keyword>
<evidence type="ECO:0000256" key="11">
    <source>
        <dbReference type="ARBA" id="ARBA00032973"/>
    </source>
</evidence>
<keyword evidence="8" id="KW-0460">Magnesium</keyword>
<dbReference type="InterPro" id="IPR000146">
    <property type="entry name" value="FBPase_class-1"/>
</dbReference>
<dbReference type="InterPro" id="IPR033391">
    <property type="entry name" value="FBPase_N"/>
</dbReference>
<feature type="domain" description="Fructose-1-6-bisphosphatase class 1 C-terminal" evidence="15">
    <location>
        <begin position="209"/>
        <end position="337"/>
    </location>
</feature>
<evidence type="ECO:0000259" key="15">
    <source>
        <dbReference type="Pfam" id="PF18913"/>
    </source>
</evidence>
<evidence type="ECO:0000256" key="1">
    <source>
        <dbReference type="ARBA" id="ARBA00001273"/>
    </source>
</evidence>
<name>A0AA38LX96_9TREE</name>
<dbReference type="Pfam" id="PF18913">
    <property type="entry name" value="FBPase_C"/>
    <property type="match status" value="1"/>
</dbReference>
<evidence type="ECO:0000313" key="16">
    <source>
        <dbReference type="EMBL" id="KAI9639597.1"/>
    </source>
</evidence>
<sequence length="346" mass="37515">MATAGVTELEPPPTDLITLTRHILSQQYALGETATGDLTMLLVAIQVTSKYISSNVRKARLINLVGLAGASNVQGEDQKKLDVLSNDIMVNALRASGKCSVMVSEEVDDTIVVKGSKGTYACVFDPLDGSSNIDAGVNVGTIFGIYKVSEGSERGMKDVLKPGKEMVAAGYTMYGSSCNLVLSTGQGVDGFTLDESLGEFILTHPEIKIPSRGKIYSFNEGNSMHFYPPVISYLESIKYPANGKPYSARYIGSMVADVHRTLLYGGIFGYPDDKKSKDGKLRMLYEAFPMSFLIEQAGGVATTGTQRILDVIPKNIHGRCPVFMGSSEDVEDLKKHYAAYDGEKRW</sequence>
<reference evidence="16" key="1">
    <citation type="journal article" date="2022" name="G3 (Bethesda)">
        <title>High quality genome of the basidiomycete yeast Dioszegia hungarica PDD-24b-2 isolated from cloud water.</title>
        <authorList>
            <person name="Jarrige D."/>
            <person name="Haridas S."/>
            <person name="Bleykasten-Grosshans C."/>
            <person name="Joly M."/>
            <person name="Nadalig T."/>
            <person name="Sancelme M."/>
            <person name="Vuilleumier S."/>
            <person name="Grigoriev I.V."/>
            <person name="Amato P."/>
            <person name="Bringel F."/>
        </authorList>
    </citation>
    <scope>NUCLEOTIDE SEQUENCE</scope>
    <source>
        <strain evidence="16">PDD-24b-2</strain>
    </source>
</reference>
<dbReference type="GO" id="GO:0046872">
    <property type="term" value="F:metal ion binding"/>
    <property type="evidence" value="ECO:0007669"/>
    <property type="project" value="UniProtKB-KW"/>
</dbReference>
<protein>
    <recommendedName>
        <fullName evidence="12">Fructose-1,6-bisphosphatase</fullName>
        <ecNumber evidence="5">3.1.3.11</ecNumber>
    </recommendedName>
    <alternativeName>
        <fullName evidence="11">D-fructose-1,6-bisphosphate 1-phosphohydrolase</fullName>
    </alternativeName>
</protein>
<dbReference type="FunFam" id="3.30.540.10:FF:000002">
    <property type="entry name" value="Fructose-1,6-bisphosphatase class 1"/>
    <property type="match status" value="1"/>
</dbReference>
<dbReference type="PANTHER" id="PTHR11556">
    <property type="entry name" value="FRUCTOSE-1,6-BISPHOSPHATASE-RELATED"/>
    <property type="match status" value="1"/>
</dbReference>
<dbReference type="GO" id="GO:0006094">
    <property type="term" value="P:gluconeogenesis"/>
    <property type="evidence" value="ECO:0007669"/>
    <property type="project" value="TreeGrafter"/>
</dbReference>
<dbReference type="NCBIfam" id="NF006779">
    <property type="entry name" value="PRK09293.1-3"/>
    <property type="match status" value="1"/>
</dbReference>
<dbReference type="PRINTS" id="PR00115">
    <property type="entry name" value="F16BPHPHTASE"/>
</dbReference>
<accession>A0AA38LX96</accession>
<evidence type="ECO:0000256" key="12">
    <source>
        <dbReference type="ARBA" id="ARBA00070480"/>
    </source>
</evidence>
<evidence type="ECO:0000256" key="13">
    <source>
        <dbReference type="RuleBase" id="RU000508"/>
    </source>
</evidence>
<gene>
    <name evidence="16" type="ORF">MKK02DRAFT_18951</name>
</gene>
<dbReference type="RefSeq" id="XP_052949374.1">
    <property type="nucleotide sequence ID" value="XM_053086026.1"/>
</dbReference>
<evidence type="ECO:0000256" key="8">
    <source>
        <dbReference type="ARBA" id="ARBA00022842"/>
    </source>
</evidence>
<comment type="similarity">
    <text evidence="3 13">Belongs to the FBPase class 1 family.</text>
</comment>
<keyword evidence="9 13" id="KW-0119">Carbohydrate metabolism</keyword>
<dbReference type="Pfam" id="PF00316">
    <property type="entry name" value="FBPase"/>
    <property type="match status" value="1"/>
</dbReference>
<dbReference type="NCBIfam" id="NF006778">
    <property type="entry name" value="PRK09293.1-1"/>
    <property type="match status" value="1"/>
</dbReference>
<dbReference type="GO" id="GO:0030388">
    <property type="term" value="P:fructose 1,6-bisphosphate metabolic process"/>
    <property type="evidence" value="ECO:0007669"/>
    <property type="project" value="TreeGrafter"/>
</dbReference>
<dbReference type="AlphaFoldDB" id="A0AA38LX96"/>
<evidence type="ECO:0000256" key="6">
    <source>
        <dbReference type="ARBA" id="ARBA00022723"/>
    </source>
</evidence>
<dbReference type="SUPFAM" id="SSF56655">
    <property type="entry name" value="Carbohydrate phosphatase"/>
    <property type="match status" value="1"/>
</dbReference>
<dbReference type="GO" id="GO:0005986">
    <property type="term" value="P:sucrose biosynthetic process"/>
    <property type="evidence" value="ECO:0007669"/>
    <property type="project" value="TreeGrafter"/>
</dbReference>
<evidence type="ECO:0000256" key="9">
    <source>
        <dbReference type="ARBA" id="ARBA00023277"/>
    </source>
</evidence>
<dbReference type="PIRSF" id="PIRSF000904">
    <property type="entry name" value="FBPtase_SBPase"/>
    <property type="match status" value="1"/>
</dbReference>
<comment type="subunit">
    <text evidence="4">Homotetramer.</text>
</comment>
<evidence type="ECO:0000256" key="5">
    <source>
        <dbReference type="ARBA" id="ARBA00013093"/>
    </source>
</evidence>
<dbReference type="GO" id="GO:0006000">
    <property type="term" value="P:fructose metabolic process"/>
    <property type="evidence" value="ECO:0007669"/>
    <property type="project" value="TreeGrafter"/>
</dbReference>
<evidence type="ECO:0000313" key="17">
    <source>
        <dbReference type="Proteomes" id="UP001164286"/>
    </source>
</evidence>
<comment type="pathway">
    <text evidence="10">Carbohydrate biosynthesis.</text>
</comment>
<organism evidence="16 17">
    <name type="scientific">Dioszegia hungarica</name>
    <dbReference type="NCBI Taxonomy" id="4972"/>
    <lineage>
        <taxon>Eukaryota</taxon>
        <taxon>Fungi</taxon>
        <taxon>Dikarya</taxon>
        <taxon>Basidiomycota</taxon>
        <taxon>Agaricomycotina</taxon>
        <taxon>Tremellomycetes</taxon>
        <taxon>Tremellales</taxon>
        <taxon>Bulleribasidiaceae</taxon>
        <taxon>Dioszegia</taxon>
    </lineage>
</organism>
<dbReference type="InterPro" id="IPR044015">
    <property type="entry name" value="FBPase_C_dom"/>
</dbReference>
<dbReference type="PROSITE" id="PS00124">
    <property type="entry name" value="FBPASE"/>
    <property type="match status" value="1"/>
</dbReference>
<keyword evidence="17" id="KW-1185">Reference proteome</keyword>
<dbReference type="Proteomes" id="UP001164286">
    <property type="component" value="Unassembled WGS sequence"/>
</dbReference>
<comment type="catalytic activity">
    <reaction evidence="1">
        <text>beta-D-fructose 1,6-bisphosphate + H2O = beta-D-fructose 6-phosphate + phosphate</text>
        <dbReference type="Rhea" id="RHEA:11064"/>
        <dbReference type="ChEBI" id="CHEBI:15377"/>
        <dbReference type="ChEBI" id="CHEBI:32966"/>
        <dbReference type="ChEBI" id="CHEBI:43474"/>
        <dbReference type="ChEBI" id="CHEBI:57634"/>
        <dbReference type="EC" id="3.1.3.11"/>
    </reaction>
</comment>
<dbReference type="Gene3D" id="3.40.190.80">
    <property type="match status" value="1"/>
</dbReference>
<dbReference type="HAMAP" id="MF_01855">
    <property type="entry name" value="FBPase_class1"/>
    <property type="match status" value="1"/>
</dbReference>
<dbReference type="PANTHER" id="PTHR11556:SF1">
    <property type="entry name" value="FRUCTOSE-BISPHOSPHATASE"/>
    <property type="match status" value="1"/>
</dbReference>
<dbReference type="EC" id="3.1.3.11" evidence="5"/>
<evidence type="ECO:0000256" key="10">
    <source>
        <dbReference type="ARBA" id="ARBA00024331"/>
    </source>
</evidence>
<dbReference type="InterPro" id="IPR020548">
    <property type="entry name" value="Fructose_bisphosphatase_AS"/>
</dbReference>
<proteinExistence type="inferred from homology"/>
<dbReference type="GeneID" id="77725227"/>
<dbReference type="PIRSF" id="PIRSF500210">
    <property type="entry name" value="FBPtase"/>
    <property type="match status" value="1"/>
</dbReference>
<evidence type="ECO:0000256" key="3">
    <source>
        <dbReference type="ARBA" id="ARBA00010941"/>
    </source>
</evidence>
<comment type="cofactor">
    <cofactor evidence="2">
        <name>Mg(2+)</name>
        <dbReference type="ChEBI" id="CHEBI:18420"/>
    </cofactor>
</comment>
<dbReference type="GO" id="GO:0042132">
    <property type="term" value="F:fructose 1,6-bisphosphate 1-phosphatase activity"/>
    <property type="evidence" value="ECO:0007669"/>
    <property type="project" value="UniProtKB-EC"/>
</dbReference>
<evidence type="ECO:0000256" key="7">
    <source>
        <dbReference type="ARBA" id="ARBA00022801"/>
    </source>
</evidence>
<dbReference type="EMBL" id="JAKWFO010000001">
    <property type="protein sequence ID" value="KAI9639597.1"/>
    <property type="molecule type" value="Genomic_DNA"/>
</dbReference>
<dbReference type="GO" id="GO:0006002">
    <property type="term" value="P:fructose 6-phosphate metabolic process"/>
    <property type="evidence" value="ECO:0007669"/>
    <property type="project" value="TreeGrafter"/>
</dbReference>
<feature type="domain" description="Fructose-1-6-bisphosphatase class I N-terminal" evidence="14">
    <location>
        <begin position="17"/>
        <end position="205"/>
    </location>
</feature>
<evidence type="ECO:0000256" key="4">
    <source>
        <dbReference type="ARBA" id="ARBA00011881"/>
    </source>
</evidence>
<comment type="caution">
    <text evidence="16">The sequence shown here is derived from an EMBL/GenBank/DDBJ whole genome shotgun (WGS) entry which is preliminary data.</text>
</comment>
<dbReference type="GO" id="GO:0005829">
    <property type="term" value="C:cytosol"/>
    <property type="evidence" value="ECO:0007669"/>
    <property type="project" value="TreeGrafter"/>
</dbReference>